<dbReference type="Gene3D" id="2.60.34.20">
    <property type="match status" value="1"/>
</dbReference>
<dbReference type="InterPro" id="IPR038514">
    <property type="entry name" value="AAR2_C_sf"/>
</dbReference>
<evidence type="ECO:0000313" key="5">
    <source>
        <dbReference type="EMBL" id="KAG4419466.1"/>
    </source>
</evidence>
<feature type="region of interest" description="Disordered" evidence="2">
    <location>
        <begin position="29"/>
        <end position="56"/>
    </location>
</feature>
<dbReference type="Pfam" id="PF05282">
    <property type="entry name" value="AAR2"/>
    <property type="match status" value="1"/>
</dbReference>
<reference evidence="5" key="1">
    <citation type="submission" date="2021-02" db="EMBL/GenBank/DDBJ databases">
        <title>Genome sequence Cadophora malorum strain M34.</title>
        <authorList>
            <person name="Stefanovic E."/>
            <person name="Vu D."/>
            <person name="Scully C."/>
            <person name="Dijksterhuis J."/>
            <person name="Roader J."/>
            <person name="Houbraken J."/>
        </authorList>
    </citation>
    <scope>NUCLEOTIDE SEQUENCE</scope>
    <source>
        <strain evidence="5">M34</strain>
    </source>
</reference>
<feature type="domain" description="AAR2 C-terminal" evidence="3">
    <location>
        <begin position="367"/>
        <end position="533"/>
    </location>
</feature>
<dbReference type="Proteomes" id="UP000664132">
    <property type="component" value="Unassembled WGS sequence"/>
</dbReference>
<dbReference type="Gene3D" id="1.25.40.550">
    <property type="entry name" value="Aar2, C-terminal domain-like"/>
    <property type="match status" value="1"/>
</dbReference>
<accession>A0A8H7TID7</accession>
<dbReference type="Pfam" id="PF20981">
    <property type="entry name" value="AAR2_1st"/>
    <property type="match status" value="1"/>
</dbReference>
<dbReference type="InterPro" id="IPR033648">
    <property type="entry name" value="AAR2_C"/>
</dbReference>
<evidence type="ECO:0000256" key="2">
    <source>
        <dbReference type="SAM" id="MobiDB-lite"/>
    </source>
</evidence>
<keyword evidence="6" id="KW-1185">Reference proteome</keyword>
<dbReference type="OrthoDB" id="201752at2759"/>
<proteinExistence type="inferred from homology"/>
<evidence type="ECO:0000313" key="6">
    <source>
        <dbReference type="Proteomes" id="UP000664132"/>
    </source>
</evidence>
<dbReference type="CDD" id="cd13778">
    <property type="entry name" value="Aar2_C"/>
    <property type="match status" value="1"/>
</dbReference>
<dbReference type="InterPro" id="IPR033647">
    <property type="entry name" value="Aar2_N"/>
</dbReference>
<dbReference type="InterPro" id="IPR038516">
    <property type="entry name" value="AAR2_N_sf"/>
</dbReference>
<feature type="compositionally biased region" description="Polar residues" evidence="2">
    <location>
        <begin position="88"/>
        <end position="111"/>
    </location>
</feature>
<sequence>MAQYIEDPFVEAKGSCTLFSMETDSAFTATPLVGPSKTSSTTGQDEESPAKTNTTFIQNQISIQRSPSTVKDHASALSRQIEDRSCTLSVKSNGSHDTSQAPIATVLTSTPEARGREKHERRDSDASIVDATNKCTLSKSSSERSNKSVRSMQAIGTHSFGTLRVHSPSPTRAPNIKGLEFLKSGDVLVVRDIPAGVVFGYDTISLTIKKQGAFEGVKNLTPGAHFIWAGTRDGSLRTGFWLMSSKLAFDEYGDVIVKKWDKYNEVLLDEVSVAEIRIQENSLPEFADNLQAYSVRHDANGFDEQNIWVRLTSSMKAALLSRVTGQKEWNHWQVSSNHDYKISNGVHGDNARDYGKDEILDFVFPKDGRTFSTSSVGRERTEQALDTSAHIIAIITGHCTHEDSDEIVGELQFCYLTGLMLGNIACIEHWAHIVKVMFRAFRLVMDLPALFRKFIQAVHAQFIYDGVGIEGSILDADGGLEDELKNLLTVFKSRLDEQLLQAQTRLTPEQKSVGDAFAEFESFLWRWRGGWDLRGNYVRSGQVQLEDGEYVDAELKDFEAEDERGEFAPAVVQLDDDGREIGLITERRSVVDTSPAHLSAGHSKRTLFDI</sequence>
<evidence type="ECO:0000256" key="1">
    <source>
        <dbReference type="ARBA" id="ARBA00006281"/>
    </source>
</evidence>
<dbReference type="EMBL" id="JAFJYH010000105">
    <property type="protein sequence ID" value="KAG4419466.1"/>
    <property type="molecule type" value="Genomic_DNA"/>
</dbReference>
<evidence type="ECO:0000259" key="3">
    <source>
        <dbReference type="Pfam" id="PF05282"/>
    </source>
</evidence>
<dbReference type="PANTHER" id="PTHR12689">
    <property type="entry name" value="A1 CISTRON SPLICING FACTOR AAR2-RELATED"/>
    <property type="match status" value="1"/>
</dbReference>
<dbReference type="CDD" id="cd13777">
    <property type="entry name" value="Aar2_N"/>
    <property type="match status" value="1"/>
</dbReference>
<comment type="similarity">
    <text evidence="1">Belongs to the AAR2 family.</text>
</comment>
<dbReference type="InterPro" id="IPR007946">
    <property type="entry name" value="AAR2"/>
</dbReference>
<dbReference type="GO" id="GO:0000244">
    <property type="term" value="P:spliceosomal tri-snRNP complex assembly"/>
    <property type="evidence" value="ECO:0007669"/>
    <property type="project" value="TreeGrafter"/>
</dbReference>
<gene>
    <name evidence="5" type="ORF">IFR04_007423</name>
</gene>
<protein>
    <submittedName>
        <fullName evidence="5">Uncharacterized protein</fullName>
    </submittedName>
</protein>
<feature type="region of interest" description="Disordered" evidence="2">
    <location>
        <begin position="88"/>
        <end position="150"/>
    </location>
</feature>
<dbReference type="AlphaFoldDB" id="A0A8H7TID7"/>
<comment type="caution">
    <text evidence="5">The sequence shown here is derived from an EMBL/GenBank/DDBJ whole genome shotgun (WGS) entry which is preliminary data.</text>
</comment>
<dbReference type="PANTHER" id="PTHR12689:SF4">
    <property type="entry name" value="PROTEIN AAR2 HOMOLOG"/>
    <property type="match status" value="1"/>
</dbReference>
<organism evidence="5 6">
    <name type="scientific">Cadophora malorum</name>
    <dbReference type="NCBI Taxonomy" id="108018"/>
    <lineage>
        <taxon>Eukaryota</taxon>
        <taxon>Fungi</taxon>
        <taxon>Dikarya</taxon>
        <taxon>Ascomycota</taxon>
        <taxon>Pezizomycotina</taxon>
        <taxon>Leotiomycetes</taxon>
        <taxon>Helotiales</taxon>
        <taxon>Ploettnerulaceae</taxon>
        <taxon>Cadophora</taxon>
    </lineage>
</organism>
<evidence type="ECO:0000259" key="4">
    <source>
        <dbReference type="Pfam" id="PF20981"/>
    </source>
</evidence>
<name>A0A8H7TID7_9HELO</name>
<feature type="compositionally biased region" description="Basic and acidic residues" evidence="2">
    <location>
        <begin position="113"/>
        <end position="125"/>
    </location>
</feature>
<feature type="domain" description="AAR2 N-terminal" evidence="4">
    <location>
        <begin position="185"/>
        <end position="325"/>
    </location>
</feature>